<name>A0AAV4V3D3_CAEEX</name>
<proteinExistence type="predicted"/>
<comment type="caution">
    <text evidence="1">The sequence shown here is derived from an EMBL/GenBank/DDBJ whole genome shotgun (WGS) entry which is preliminary data.</text>
</comment>
<reference evidence="1 2" key="1">
    <citation type="submission" date="2021-06" db="EMBL/GenBank/DDBJ databases">
        <title>Caerostris extrusa draft genome.</title>
        <authorList>
            <person name="Kono N."/>
            <person name="Arakawa K."/>
        </authorList>
    </citation>
    <scope>NUCLEOTIDE SEQUENCE [LARGE SCALE GENOMIC DNA]</scope>
</reference>
<organism evidence="1 2">
    <name type="scientific">Caerostris extrusa</name>
    <name type="common">Bark spider</name>
    <name type="synonym">Caerostris bankana</name>
    <dbReference type="NCBI Taxonomy" id="172846"/>
    <lineage>
        <taxon>Eukaryota</taxon>
        <taxon>Metazoa</taxon>
        <taxon>Ecdysozoa</taxon>
        <taxon>Arthropoda</taxon>
        <taxon>Chelicerata</taxon>
        <taxon>Arachnida</taxon>
        <taxon>Araneae</taxon>
        <taxon>Araneomorphae</taxon>
        <taxon>Entelegynae</taxon>
        <taxon>Araneoidea</taxon>
        <taxon>Araneidae</taxon>
        <taxon>Caerostris</taxon>
    </lineage>
</organism>
<evidence type="ECO:0000313" key="2">
    <source>
        <dbReference type="Proteomes" id="UP001054945"/>
    </source>
</evidence>
<sequence length="128" mass="14805">MLGFGYTTPTRLKVSTLPEDKGCESSRCPTTCAMRLQCNWHPCDAPWNFSRQLNLSVMEQKDFNKCLKSHFYNQKRIFFVYCFWVSVRKLRLKSVAKVTSFGARLSERLDLMPFSILLMFALSPFGAS</sequence>
<gene>
    <name evidence="1" type="ORF">CEXT_302911</name>
</gene>
<accession>A0AAV4V3D3</accession>
<evidence type="ECO:0000313" key="1">
    <source>
        <dbReference type="EMBL" id="GIY64747.1"/>
    </source>
</evidence>
<protein>
    <submittedName>
        <fullName evidence="1">Uncharacterized protein</fullName>
    </submittedName>
</protein>
<dbReference type="Proteomes" id="UP001054945">
    <property type="component" value="Unassembled WGS sequence"/>
</dbReference>
<dbReference type="AlphaFoldDB" id="A0AAV4V3D3"/>
<dbReference type="EMBL" id="BPLR01013918">
    <property type="protein sequence ID" value="GIY64747.1"/>
    <property type="molecule type" value="Genomic_DNA"/>
</dbReference>
<keyword evidence="2" id="KW-1185">Reference proteome</keyword>